<dbReference type="EMBL" id="VKGK01000041">
    <property type="protein sequence ID" value="TRY12056.1"/>
    <property type="molecule type" value="Genomic_DNA"/>
</dbReference>
<reference evidence="2" key="1">
    <citation type="submission" date="2019-07" db="EMBL/GenBank/DDBJ databases">
        <title>Shewanella sp. YLB-08 draft genomic sequence.</title>
        <authorList>
            <person name="Yu L."/>
        </authorList>
    </citation>
    <scope>NUCLEOTIDE SEQUENCE [LARGE SCALE GENOMIC DNA]</scope>
    <source>
        <strain evidence="2">JCM 20706</strain>
    </source>
</reference>
<proteinExistence type="predicted"/>
<name>A0A553JHY2_SHEHA</name>
<gene>
    <name evidence="1" type="ORF">FN961_22660</name>
</gene>
<dbReference type="Proteomes" id="UP000318126">
    <property type="component" value="Unassembled WGS sequence"/>
</dbReference>
<dbReference type="Pfam" id="PF08891">
    <property type="entry name" value="YfcL"/>
    <property type="match status" value="1"/>
</dbReference>
<dbReference type="InterPro" id="IPR014987">
    <property type="entry name" value="UPF_YfcL"/>
</dbReference>
<dbReference type="RefSeq" id="WP_144042431.1">
    <property type="nucleotide sequence ID" value="NZ_BMPL01000046.1"/>
</dbReference>
<evidence type="ECO:0000313" key="1">
    <source>
        <dbReference type="EMBL" id="TRY12056.1"/>
    </source>
</evidence>
<keyword evidence="2" id="KW-1185">Reference proteome</keyword>
<dbReference type="AlphaFoldDB" id="A0A553JHY2"/>
<comment type="caution">
    <text evidence="1">The sequence shown here is derived from an EMBL/GenBank/DDBJ whole genome shotgun (WGS) entry which is preliminary data.</text>
</comment>
<organism evidence="1 2">
    <name type="scientific">Shewanella hanedai</name>
    <name type="common">Alteromonas hanedai</name>
    <dbReference type="NCBI Taxonomy" id="25"/>
    <lineage>
        <taxon>Bacteria</taxon>
        <taxon>Pseudomonadati</taxon>
        <taxon>Pseudomonadota</taxon>
        <taxon>Gammaproteobacteria</taxon>
        <taxon>Alteromonadales</taxon>
        <taxon>Shewanellaceae</taxon>
        <taxon>Shewanella</taxon>
    </lineage>
</organism>
<protein>
    <submittedName>
        <fullName evidence="1">YfcL family protein</fullName>
    </submittedName>
</protein>
<evidence type="ECO:0000313" key="2">
    <source>
        <dbReference type="Proteomes" id="UP000318126"/>
    </source>
</evidence>
<dbReference type="OrthoDB" id="5600394at2"/>
<accession>A0A553JHY2</accession>
<sequence>MLEQYETTLYEWIEDIVAQGNEDSLFASGYLQGHFAVAISQLEAETEQDFSALSEKMDVCMELAKEELADTDYALVDSAWKQLSDRLAA</sequence>